<dbReference type="GO" id="GO:0032040">
    <property type="term" value="C:small-subunit processome"/>
    <property type="evidence" value="ECO:0007669"/>
    <property type="project" value="UniProtKB-UniRule"/>
</dbReference>
<keyword evidence="10" id="KW-1185">Reference proteome</keyword>
<accession>A0A9P4NRW3</accession>
<protein>
    <recommendedName>
        <fullName evidence="6">U3 small nucleolar RNA-associated protein 11</fullName>
        <shortName evidence="6">U3 snoRNA-associated protein 11</shortName>
    </recommendedName>
</protein>
<proteinExistence type="inferred from homology"/>
<dbReference type="PIRSF" id="PIRSF015952">
    <property type="entry name" value="U3snoRNP11"/>
    <property type="match status" value="1"/>
</dbReference>
<organism evidence="9 10">
    <name type="scientific">Tothia fuscella</name>
    <dbReference type="NCBI Taxonomy" id="1048955"/>
    <lineage>
        <taxon>Eukaryota</taxon>
        <taxon>Fungi</taxon>
        <taxon>Dikarya</taxon>
        <taxon>Ascomycota</taxon>
        <taxon>Pezizomycotina</taxon>
        <taxon>Dothideomycetes</taxon>
        <taxon>Pleosporomycetidae</taxon>
        <taxon>Venturiales</taxon>
        <taxon>Cylindrosympodiaceae</taxon>
        <taxon>Tothia</taxon>
    </lineage>
</organism>
<keyword evidence="4 6" id="KW-0698">rRNA processing</keyword>
<dbReference type="PANTHER" id="PTHR12838">
    <property type="entry name" value="U3 SMALL NUCLEOLAR RNA-ASSOCIATED PROTEIN 11"/>
    <property type="match status" value="1"/>
</dbReference>
<evidence type="ECO:0000256" key="6">
    <source>
        <dbReference type="PIRNR" id="PIRNR015952"/>
    </source>
</evidence>
<feature type="compositionally biased region" description="Acidic residues" evidence="8">
    <location>
        <begin position="160"/>
        <end position="180"/>
    </location>
</feature>
<evidence type="ECO:0000256" key="5">
    <source>
        <dbReference type="ARBA" id="ARBA00023242"/>
    </source>
</evidence>
<evidence type="ECO:0000313" key="9">
    <source>
        <dbReference type="EMBL" id="KAF2430184.1"/>
    </source>
</evidence>
<evidence type="ECO:0000256" key="7">
    <source>
        <dbReference type="SAM" id="Coils"/>
    </source>
</evidence>
<comment type="subunit">
    <text evidence="6">Component of the ribosomal small subunit (SSU) processome.</text>
</comment>
<feature type="region of interest" description="Disordered" evidence="8">
    <location>
        <begin position="1"/>
        <end position="24"/>
    </location>
</feature>
<dbReference type="InterPro" id="IPR007144">
    <property type="entry name" value="SSU_processome_Utp11"/>
</dbReference>
<comment type="similarity">
    <text evidence="3 6">Belongs to the UTP11 family.</text>
</comment>
<gene>
    <name evidence="9" type="ORF">EJ08DRAFT_255916</name>
</gene>
<evidence type="ECO:0000256" key="1">
    <source>
        <dbReference type="ARBA" id="ARBA00004099"/>
    </source>
</evidence>
<sequence>MSSMRNAVQRRNHKERAQPVERQKWGILEKHKDYALRAKDHKEKRRRIKVLKEKAAFRNPDEFHFGMMSSRMQNGVKVGDRGNTALSNNVVQLMKTQDVGYLRTMLQKSRKERLRLEEEIFVGDEAEMGMGMGKVKALRGGEVGGRKIAFVESVDEQEAFLPEDEDEWESEGEDEDEEDAPTPRKFAKPGDAEAEAAKRAHFAKKKRLRGREVRQTLLEAVKEREDELSIAIQELELQLAKMSNSVGGVNKSGVKFKVRERKR</sequence>
<dbReference type="AlphaFoldDB" id="A0A9P4NRW3"/>
<dbReference type="OrthoDB" id="29058at2759"/>
<dbReference type="PANTHER" id="PTHR12838:SF0">
    <property type="entry name" value="U3 SMALL NUCLEOLAR RNA-ASSOCIATED PROTEIN 11-RELATED"/>
    <property type="match status" value="1"/>
</dbReference>
<feature type="compositionally biased region" description="Basic and acidic residues" evidence="8">
    <location>
        <begin position="15"/>
        <end position="24"/>
    </location>
</feature>
<comment type="subcellular location">
    <subcellularLocation>
        <location evidence="2 6">Nucleus</location>
        <location evidence="2 6">Nucleolus</location>
    </subcellularLocation>
</comment>
<feature type="compositionally biased region" description="Basic and acidic residues" evidence="8">
    <location>
        <begin position="188"/>
        <end position="198"/>
    </location>
</feature>
<comment type="function">
    <text evidence="1 6">Involved in nucleolar processing of pre-18S ribosomal RNA.</text>
</comment>
<feature type="coiled-coil region" evidence="7">
    <location>
        <begin position="218"/>
        <end position="245"/>
    </location>
</feature>
<name>A0A9P4NRW3_9PEZI</name>
<comment type="caution">
    <text evidence="9">The sequence shown here is derived from an EMBL/GenBank/DDBJ whole genome shotgun (WGS) entry which is preliminary data.</text>
</comment>
<dbReference type="Pfam" id="PF03998">
    <property type="entry name" value="Utp11"/>
    <property type="match status" value="1"/>
</dbReference>
<keyword evidence="5 6" id="KW-0539">Nucleus</keyword>
<evidence type="ECO:0000313" key="10">
    <source>
        <dbReference type="Proteomes" id="UP000800235"/>
    </source>
</evidence>
<dbReference type="GO" id="GO:0006364">
    <property type="term" value="P:rRNA processing"/>
    <property type="evidence" value="ECO:0007669"/>
    <property type="project" value="UniProtKB-UniRule"/>
</dbReference>
<dbReference type="EMBL" id="MU007041">
    <property type="protein sequence ID" value="KAF2430184.1"/>
    <property type="molecule type" value="Genomic_DNA"/>
</dbReference>
<keyword evidence="7" id="KW-0175">Coiled coil</keyword>
<evidence type="ECO:0000256" key="2">
    <source>
        <dbReference type="ARBA" id="ARBA00004604"/>
    </source>
</evidence>
<reference evidence="9" key="1">
    <citation type="journal article" date="2020" name="Stud. Mycol.">
        <title>101 Dothideomycetes genomes: a test case for predicting lifestyles and emergence of pathogens.</title>
        <authorList>
            <person name="Haridas S."/>
            <person name="Albert R."/>
            <person name="Binder M."/>
            <person name="Bloem J."/>
            <person name="Labutti K."/>
            <person name="Salamov A."/>
            <person name="Andreopoulos B."/>
            <person name="Baker S."/>
            <person name="Barry K."/>
            <person name="Bills G."/>
            <person name="Bluhm B."/>
            <person name="Cannon C."/>
            <person name="Castanera R."/>
            <person name="Culley D."/>
            <person name="Daum C."/>
            <person name="Ezra D."/>
            <person name="Gonzalez J."/>
            <person name="Henrissat B."/>
            <person name="Kuo A."/>
            <person name="Liang C."/>
            <person name="Lipzen A."/>
            <person name="Lutzoni F."/>
            <person name="Magnuson J."/>
            <person name="Mondo S."/>
            <person name="Nolan M."/>
            <person name="Ohm R."/>
            <person name="Pangilinan J."/>
            <person name="Park H.-J."/>
            <person name="Ramirez L."/>
            <person name="Alfaro M."/>
            <person name="Sun H."/>
            <person name="Tritt A."/>
            <person name="Yoshinaga Y."/>
            <person name="Zwiers L.-H."/>
            <person name="Turgeon B."/>
            <person name="Goodwin S."/>
            <person name="Spatafora J."/>
            <person name="Crous P."/>
            <person name="Grigoriev I."/>
        </authorList>
    </citation>
    <scope>NUCLEOTIDE SEQUENCE</scope>
    <source>
        <strain evidence="9">CBS 130266</strain>
    </source>
</reference>
<evidence type="ECO:0000256" key="4">
    <source>
        <dbReference type="ARBA" id="ARBA00022552"/>
    </source>
</evidence>
<feature type="region of interest" description="Disordered" evidence="8">
    <location>
        <begin position="160"/>
        <end position="203"/>
    </location>
</feature>
<evidence type="ECO:0000256" key="3">
    <source>
        <dbReference type="ARBA" id="ARBA00008105"/>
    </source>
</evidence>
<evidence type="ECO:0000256" key="8">
    <source>
        <dbReference type="SAM" id="MobiDB-lite"/>
    </source>
</evidence>
<dbReference type="Proteomes" id="UP000800235">
    <property type="component" value="Unassembled WGS sequence"/>
</dbReference>